<evidence type="ECO:0008006" key="4">
    <source>
        <dbReference type="Google" id="ProtNLM"/>
    </source>
</evidence>
<evidence type="ECO:0000313" key="3">
    <source>
        <dbReference type="Proteomes" id="UP001441944"/>
    </source>
</evidence>
<sequence>MIRSASMKLGKKTLKLKFSTRALIRIEAENGGQSFDTLLDQLITGAGGVTLMASALGAGLNDGKGIDPDQALDLIDQAGGVRKLIPLVGEAIGAAFDVKSAAEDGGQVDETSEAGEVGEAGPGKGSAAAGA</sequence>
<gene>
    <name evidence="2" type="ORF">NBRC116598_41750</name>
</gene>
<feature type="region of interest" description="Disordered" evidence="1">
    <location>
        <begin position="103"/>
        <end position="131"/>
    </location>
</feature>
<reference evidence="2 3" key="1">
    <citation type="submission" date="2024-04" db="EMBL/GenBank/DDBJ databases">
        <title>Draft genome sequence of Pseudophaeobacter arcticus NBRC 116598.</title>
        <authorList>
            <person name="Miyakawa T."/>
            <person name="Kusuya Y."/>
            <person name="Miura T."/>
        </authorList>
    </citation>
    <scope>NUCLEOTIDE SEQUENCE [LARGE SCALE GENOMIC DNA]</scope>
    <source>
        <strain evidence="2 3">SU-CL00105</strain>
    </source>
</reference>
<organism evidence="2 3">
    <name type="scientific">Pseudophaeobacter arcticus</name>
    <dbReference type="NCBI Taxonomy" id="385492"/>
    <lineage>
        <taxon>Bacteria</taxon>
        <taxon>Pseudomonadati</taxon>
        <taxon>Pseudomonadota</taxon>
        <taxon>Alphaproteobacteria</taxon>
        <taxon>Rhodobacterales</taxon>
        <taxon>Paracoccaceae</taxon>
        <taxon>Pseudophaeobacter</taxon>
    </lineage>
</organism>
<evidence type="ECO:0000313" key="2">
    <source>
        <dbReference type="EMBL" id="GAA6198730.1"/>
    </source>
</evidence>
<evidence type="ECO:0000256" key="1">
    <source>
        <dbReference type="SAM" id="MobiDB-lite"/>
    </source>
</evidence>
<accession>A0ABQ0ASB9</accession>
<keyword evidence="3" id="KW-1185">Reference proteome</keyword>
<dbReference type="RefSeq" id="WP_353402709.1">
    <property type="nucleotide sequence ID" value="NZ_BAABWU010000030.1"/>
</dbReference>
<name>A0ABQ0ASB9_9RHOB</name>
<protein>
    <recommendedName>
        <fullName evidence="4">Phage tail tube protein, GTA-gp10</fullName>
    </recommendedName>
</protein>
<dbReference type="EMBL" id="BAABWU010000030">
    <property type="protein sequence ID" value="GAA6198730.1"/>
    <property type="molecule type" value="Genomic_DNA"/>
</dbReference>
<proteinExistence type="predicted"/>
<comment type="caution">
    <text evidence="2">The sequence shown here is derived from an EMBL/GenBank/DDBJ whole genome shotgun (WGS) entry which is preliminary data.</text>
</comment>
<dbReference type="Proteomes" id="UP001441944">
    <property type="component" value="Unassembled WGS sequence"/>
</dbReference>